<dbReference type="EMBL" id="CABFPH010000015">
    <property type="protein sequence ID" value="VUD70976.1"/>
    <property type="molecule type" value="Genomic_DNA"/>
</dbReference>
<gene>
    <name evidence="3" type="ORF">MET9862_01550</name>
</gene>
<dbReference type="AlphaFoldDB" id="A0A509E9L2"/>
<dbReference type="OrthoDB" id="8451554at2"/>
<protein>
    <recommendedName>
        <fullName evidence="5">Zinc resistance-associated protein</fullName>
    </recommendedName>
</protein>
<proteinExistence type="predicted"/>
<evidence type="ECO:0000313" key="4">
    <source>
        <dbReference type="Proteomes" id="UP000410984"/>
    </source>
</evidence>
<feature type="chain" id="PRO_5021298406" description="Zinc resistance-associated protein" evidence="2">
    <location>
        <begin position="21"/>
        <end position="177"/>
    </location>
</feature>
<reference evidence="3 4" key="1">
    <citation type="submission" date="2019-06" db="EMBL/GenBank/DDBJ databases">
        <authorList>
            <person name="Rodrigo-Torres L."/>
            <person name="Arahal R. D."/>
            <person name="Lucena T."/>
        </authorList>
    </citation>
    <scope>NUCLEOTIDE SEQUENCE [LARGE SCALE GENOMIC DNA]</scope>
    <source>
        <strain evidence="3 4">SB0023/3</strain>
    </source>
</reference>
<evidence type="ECO:0000256" key="1">
    <source>
        <dbReference type="SAM" id="MobiDB-lite"/>
    </source>
</evidence>
<dbReference type="GO" id="GO:0042597">
    <property type="term" value="C:periplasmic space"/>
    <property type="evidence" value="ECO:0007669"/>
    <property type="project" value="InterPro"/>
</dbReference>
<dbReference type="InterPro" id="IPR012899">
    <property type="entry name" value="LTXXQ"/>
</dbReference>
<evidence type="ECO:0008006" key="5">
    <source>
        <dbReference type="Google" id="ProtNLM"/>
    </source>
</evidence>
<dbReference type="RefSeq" id="WP_142582453.1">
    <property type="nucleotide sequence ID" value="NZ_CABFPH010000015.1"/>
</dbReference>
<dbReference type="Pfam" id="PF07813">
    <property type="entry name" value="LTXXQ"/>
    <property type="match status" value="1"/>
</dbReference>
<feature type="signal peptide" evidence="2">
    <location>
        <begin position="1"/>
        <end position="20"/>
    </location>
</feature>
<dbReference type="Proteomes" id="UP000410984">
    <property type="component" value="Unassembled WGS sequence"/>
</dbReference>
<evidence type="ECO:0000313" key="3">
    <source>
        <dbReference type="EMBL" id="VUD70976.1"/>
    </source>
</evidence>
<feature type="region of interest" description="Disordered" evidence="1">
    <location>
        <begin position="149"/>
        <end position="177"/>
    </location>
</feature>
<accession>A0A509E9L2</accession>
<sequence length="177" mass="19273">MSRRVISGIILAGVAAVSLAGVAAARDERADPFGPKRWSHFSKEDRAAFADARIAALHAGLRLTPDQEKLWPPVEGAIRDLSRLRQDQREARRERGRMIDDAPAALRAMADAASARADALRRLADASAPLYATLDQDQKRRAMMLSRPLRGPGFWHRGHGRHGGRDDGPQGGPGGPY</sequence>
<keyword evidence="4" id="KW-1185">Reference proteome</keyword>
<name>A0A509E9L2_9HYPH</name>
<evidence type="ECO:0000256" key="2">
    <source>
        <dbReference type="SAM" id="SignalP"/>
    </source>
</evidence>
<organism evidence="3 4">
    <name type="scientific">Methylobacterium symbioticum</name>
    <dbReference type="NCBI Taxonomy" id="2584084"/>
    <lineage>
        <taxon>Bacteria</taxon>
        <taxon>Pseudomonadati</taxon>
        <taxon>Pseudomonadota</taxon>
        <taxon>Alphaproteobacteria</taxon>
        <taxon>Hyphomicrobiales</taxon>
        <taxon>Methylobacteriaceae</taxon>
        <taxon>Methylobacterium</taxon>
    </lineage>
</organism>
<keyword evidence="2" id="KW-0732">Signal</keyword>